<evidence type="ECO:0000259" key="3">
    <source>
        <dbReference type="Pfam" id="PF01156"/>
    </source>
</evidence>
<dbReference type="InterPro" id="IPR001910">
    <property type="entry name" value="Inosine/uridine_hydrolase_dom"/>
</dbReference>
<gene>
    <name evidence="4" type="ORF">FC31_GL000747</name>
</gene>
<dbReference type="InterPro" id="IPR036452">
    <property type="entry name" value="Ribo_hydro-like"/>
</dbReference>
<keyword evidence="1 4" id="KW-0378">Hydrolase</keyword>
<protein>
    <submittedName>
        <fullName evidence="4">Pyrimidine-specific ribonucleoside hydrolase RihB</fullName>
    </submittedName>
</protein>
<accession>A0ABR5P2I0</accession>
<reference evidence="4 5" key="1">
    <citation type="journal article" date="2015" name="Genome Announc.">
        <title>Expanding the biotechnology potential of lactobacilli through comparative genomics of 213 strains and associated genera.</title>
        <authorList>
            <person name="Sun Z."/>
            <person name="Harris H.M."/>
            <person name="McCann A."/>
            <person name="Guo C."/>
            <person name="Argimon S."/>
            <person name="Zhang W."/>
            <person name="Yang X."/>
            <person name="Jeffery I.B."/>
            <person name="Cooney J.C."/>
            <person name="Kagawa T.F."/>
            <person name="Liu W."/>
            <person name="Song Y."/>
            <person name="Salvetti E."/>
            <person name="Wrobel A."/>
            <person name="Rasinkangas P."/>
            <person name="Parkhill J."/>
            <person name="Rea M.C."/>
            <person name="O'Sullivan O."/>
            <person name="Ritari J."/>
            <person name="Douillard F.P."/>
            <person name="Paul Ross R."/>
            <person name="Yang R."/>
            <person name="Briner A.E."/>
            <person name="Felis G.E."/>
            <person name="de Vos W.M."/>
            <person name="Barrangou R."/>
            <person name="Klaenhammer T.R."/>
            <person name="Caufield P.W."/>
            <person name="Cui Y."/>
            <person name="Zhang H."/>
            <person name="O'Toole P.W."/>
        </authorList>
    </citation>
    <scope>NUCLEOTIDE SEQUENCE [LARGE SCALE GENOMIC DNA]</scope>
    <source>
        <strain evidence="4 5">DSM 16041</strain>
    </source>
</reference>
<evidence type="ECO:0000256" key="2">
    <source>
        <dbReference type="ARBA" id="ARBA00023295"/>
    </source>
</evidence>
<dbReference type="PANTHER" id="PTHR12304">
    <property type="entry name" value="INOSINE-URIDINE PREFERRING NUCLEOSIDE HYDROLASE"/>
    <property type="match status" value="1"/>
</dbReference>
<dbReference type="Proteomes" id="UP000051883">
    <property type="component" value="Unassembled WGS sequence"/>
</dbReference>
<dbReference type="PANTHER" id="PTHR12304:SF4">
    <property type="entry name" value="URIDINE NUCLEOSIDASE"/>
    <property type="match status" value="1"/>
</dbReference>
<dbReference type="EMBL" id="AZDK01000002">
    <property type="protein sequence ID" value="KRK60714.1"/>
    <property type="molecule type" value="Genomic_DNA"/>
</dbReference>
<sequence>MAYGGKMMKEKVILDCDCSFDIPGCDVDDGLTIMYLLGAPTIDLLGVTLSQGNSDWAGVLGAARRLKDRLHLPFDYYFAPDTGEQPQMAASDFLVQTVNAHPHEITLLGTGGLTNIKRALASDSLFLNKVKRIVLMGGNCFPLVINGHPVGELNFKIDPTAAQLIFASGASLTIMNGHMTTEALFSRDFSQRLAAELQTTLPADCYQYFTTAIDEWMDLQERDLDLPGFCNWDITTAVYLEHPEYFTPERVYLAADQSAIAEAGRINLVDHSPRMITMPAHIKNLAAFNDLVYRRLLAGLQQD</sequence>
<dbReference type="Pfam" id="PF01156">
    <property type="entry name" value="IU_nuc_hydro"/>
    <property type="match status" value="1"/>
</dbReference>
<keyword evidence="2" id="KW-0326">Glycosidase</keyword>
<dbReference type="Gene3D" id="3.90.245.10">
    <property type="entry name" value="Ribonucleoside hydrolase-like"/>
    <property type="match status" value="1"/>
</dbReference>
<dbReference type="InterPro" id="IPR023186">
    <property type="entry name" value="IUNH"/>
</dbReference>
<evidence type="ECO:0000313" key="5">
    <source>
        <dbReference type="Proteomes" id="UP000051883"/>
    </source>
</evidence>
<evidence type="ECO:0000256" key="1">
    <source>
        <dbReference type="ARBA" id="ARBA00022801"/>
    </source>
</evidence>
<dbReference type="GO" id="GO:0016787">
    <property type="term" value="F:hydrolase activity"/>
    <property type="evidence" value="ECO:0007669"/>
    <property type="project" value="UniProtKB-KW"/>
</dbReference>
<evidence type="ECO:0000313" key="4">
    <source>
        <dbReference type="EMBL" id="KRK60714.1"/>
    </source>
</evidence>
<keyword evidence="5" id="KW-1185">Reference proteome</keyword>
<feature type="domain" description="Inosine/uridine-preferring nucleoside hydrolase" evidence="3">
    <location>
        <begin position="12"/>
        <end position="268"/>
    </location>
</feature>
<comment type="caution">
    <text evidence="4">The sequence shown here is derived from an EMBL/GenBank/DDBJ whole genome shotgun (WGS) entry which is preliminary data.</text>
</comment>
<proteinExistence type="predicted"/>
<dbReference type="SUPFAM" id="SSF53590">
    <property type="entry name" value="Nucleoside hydrolase"/>
    <property type="match status" value="1"/>
</dbReference>
<name>A0ABR5P2I0_9LACO</name>
<organism evidence="4 5">
    <name type="scientific">Limosilactobacillus antri DSM 16041</name>
    <dbReference type="NCBI Taxonomy" id="525309"/>
    <lineage>
        <taxon>Bacteria</taxon>
        <taxon>Bacillati</taxon>
        <taxon>Bacillota</taxon>
        <taxon>Bacilli</taxon>
        <taxon>Lactobacillales</taxon>
        <taxon>Lactobacillaceae</taxon>
        <taxon>Limosilactobacillus</taxon>
    </lineage>
</organism>